<gene>
    <name evidence="1" type="ORF">LCGC14_1438610</name>
</gene>
<feature type="non-terminal residue" evidence="1">
    <location>
        <position position="1"/>
    </location>
</feature>
<proteinExistence type="predicted"/>
<sequence length="419" mass="49697">NHPEVKSYYLVLINGWEIRIYDAKESTGWEDTLLVCNQGNCDTSFIRLKEHLSSNNIIKTLRKRIINSIEDTFSIEIEEIRLDQFHHEIERSISNLKEVVSKNSREFQLALDQDIDNQTMIRLEKSPIEELIEEMNVPIFDRPFAANEYIKRIINSEENEKNNLIMKLIQKCNTNSHTIFKMWSVYIMAKLLNDDITIKPISEFGGIQKEFNDIIRKNFTYWEENETINAINHFDNITLRLSRRICHLQFENVNKYLSETKEIFSREDVIKSNLTLVSVMVQCYNSVSGLLWNDFANSSSPNEIWDGYWLCQYLEKILSNFTYNNFSFQERDLLFFELYGSSFDLLFTATRRILNKFSNLHVFLDDHSKSLLRLSENEFIKGIPRPRSKPIQWDLPLEKYKDRKVVELIKILHSKDELN</sequence>
<organism evidence="1">
    <name type="scientific">marine sediment metagenome</name>
    <dbReference type="NCBI Taxonomy" id="412755"/>
    <lineage>
        <taxon>unclassified sequences</taxon>
        <taxon>metagenomes</taxon>
        <taxon>ecological metagenomes</taxon>
    </lineage>
</organism>
<reference evidence="1" key="1">
    <citation type="journal article" date="2015" name="Nature">
        <title>Complex archaea that bridge the gap between prokaryotes and eukaryotes.</title>
        <authorList>
            <person name="Spang A."/>
            <person name="Saw J.H."/>
            <person name="Jorgensen S.L."/>
            <person name="Zaremba-Niedzwiedzka K."/>
            <person name="Martijn J."/>
            <person name="Lind A.E."/>
            <person name="van Eijk R."/>
            <person name="Schleper C."/>
            <person name="Guy L."/>
            <person name="Ettema T.J."/>
        </authorList>
    </citation>
    <scope>NUCLEOTIDE SEQUENCE</scope>
</reference>
<protein>
    <submittedName>
        <fullName evidence="1">Uncharacterized protein</fullName>
    </submittedName>
</protein>
<accession>A0A0F9K7I9</accession>
<dbReference type="AlphaFoldDB" id="A0A0F9K7I9"/>
<comment type="caution">
    <text evidence="1">The sequence shown here is derived from an EMBL/GenBank/DDBJ whole genome shotgun (WGS) entry which is preliminary data.</text>
</comment>
<evidence type="ECO:0000313" key="1">
    <source>
        <dbReference type="EMBL" id="KKM70646.1"/>
    </source>
</evidence>
<name>A0A0F9K7I9_9ZZZZ</name>
<dbReference type="EMBL" id="LAZR01009778">
    <property type="protein sequence ID" value="KKM70646.1"/>
    <property type="molecule type" value="Genomic_DNA"/>
</dbReference>